<keyword evidence="3" id="KW-1185">Reference proteome</keyword>
<keyword evidence="1" id="KW-0812">Transmembrane</keyword>
<dbReference type="STRING" id="86630.A0A367J3Z6"/>
<feature type="transmembrane region" description="Helical" evidence="1">
    <location>
        <begin position="75"/>
        <end position="97"/>
    </location>
</feature>
<keyword evidence="1" id="KW-0472">Membrane</keyword>
<dbReference type="Proteomes" id="UP000252139">
    <property type="component" value="Unassembled WGS sequence"/>
</dbReference>
<sequence length="372" mass="43302">MGFCGGRDKPNWKREIVSDHKFEHIDLQDFHDFSCLTRFKHFLVFFGVIKSFAIYIADVWTAGIVFLYNDKQAKLISLSLIVSLLIIGQTTVAPAIPTDVSKWIFFACIMISFLLLLWDLIKARRILIMEDISYSFTCDITNTYLSMKDYRCFCLFQSIQKGIDSYAFFVYSKLKGWKRLLLAEAPRQVINIVTLEALLPEWFKIHNGGVTIDNYALGDTWLQQVLTGTMAFSVIIFTMSFALVCLATVLYIPLMCHIRGNLKEYVCYKIDKRIDSILRKQQTKASYRKRQEPRSDESYLGSFPFHYTTRSPAISEKAYVDDGSSEQHLLGNDYFDYHIPFETSYQQHQRHPHIQRPAPHKFYSPQLSQQFI</sequence>
<dbReference type="GO" id="GO:0015079">
    <property type="term" value="F:potassium ion transmembrane transporter activity"/>
    <property type="evidence" value="ECO:0007669"/>
    <property type="project" value="InterPro"/>
</dbReference>
<dbReference type="EMBL" id="PJQL01002307">
    <property type="protein sequence ID" value="RCH84645.1"/>
    <property type="molecule type" value="Genomic_DNA"/>
</dbReference>
<comment type="caution">
    <text evidence="2">The sequence shown here is derived from an EMBL/GenBank/DDBJ whole genome shotgun (WGS) entry which is preliminary data.</text>
</comment>
<feature type="transmembrane region" description="Helical" evidence="1">
    <location>
        <begin position="42"/>
        <end position="68"/>
    </location>
</feature>
<dbReference type="PANTHER" id="PTHR36424:SF1">
    <property type="entry name" value="LOW AFFINITY K(+) TRANSPORTER 1-RELATED"/>
    <property type="match status" value="1"/>
</dbReference>
<proteinExistence type="predicted"/>
<feature type="transmembrane region" description="Helical" evidence="1">
    <location>
        <begin position="231"/>
        <end position="254"/>
    </location>
</feature>
<organism evidence="2 3">
    <name type="scientific">Rhizopus azygosporus</name>
    <name type="common">Rhizopus microsporus var. azygosporus</name>
    <dbReference type="NCBI Taxonomy" id="86630"/>
    <lineage>
        <taxon>Eukaryota</taxon>
        <taxon>Fungi</taxon>
        <taxon>Fungi incertae sedis</taxon>
        <taxon>Mucoromycota</taxon>
        <taxon>Mucoromycotina</taxon>
        <taxon>Mucoromycetes</taxon>
        <taxon>Mucorales</taxon>
        <taxon>Mucorineae</taxon>
        <taxon>Rhizopodaceae</taxon>
        <taxon>Rhizopus</taxon>
    </lineage>
</organism>
<evidence type="ECO:0000313" key="3">
    <source>
        <dbReference type="Proteomes" id="UP000252139"/>
    </source>
</evidence>
<evidence type="ECO:0000256" key="1">
    <source>
        <dbReference type="SAM" id="Phobius"/>
    </source>
</evidence>
<dbReference type="InterPro" id="IPR031606">
    <property type="entry name" value="Kch1/2"/>
</dbReference>
<dbReference type="PANTHER" id="PTHR36424">
    <property type="entry name" value="PHEROMONE-REGULATED MEMBRANE PROTEIN 6"/>
    <property type="match status" value="1"/>
</dbReference>
<protein>
    <submittedName>
        <fullName evidence="2">Uncharacterized protein</fullName>
    </submittedName>
</protein>
<gene>
    <name evidence="2" type="ORF">CU097_008109</name>
</gene>
<dbReference type="AlphaFoldDB" id="A0A367J3Z6"/>
<accession>A0A367J3Z6</accession>
<feature type="transmembrane region" description="Helical" evidence="1">
    <location>
        <begin position="103"/>
        <end position="121"/>
    </location>
</feature>
<dbReference type="OrthoDB" id="2128042at2759"/>
<evidence type="ECO:0000313" key="2">
    <source>
        <dbReference type="EMBL" id="RCH84645.1"/>
    </source>
</evidence>
<dbReference type="Pfam" id="PF16944">
    <property type="entry name" value="KCH"/>
    <property type="match status" value="1"/>
</dbReference>
<reference evidence="2 3" key="1">
    <citation type="journal article" date="2018" name="G3 (Bethesda)">
        <title>Phylogenetic and Phylogenomic Definition of Rhizopus Species.</title>
        <authorList>
            <person name="Gryganskyi A.P."/>
            <person name="Golan J."/>
            <person name="Dolatabadi S."/>
            <person name="Mondo S."/>
            <person name="Robb S."/>
            <person name="Idnurm A."/>
            <person name="Muszewska A."/>
            <person name="Steczkiewicz K."/>
            <person name="Masonjones S."/>
            <person name="Liao H.L."/>
            <person name="Gajdeczka M.T."/>
            <person name="Anike F."/>
            <person name="Vuek A."/>
            <person name="Anishchenko I.M."/>
            <person name="Voigt K."/>
            <person name="de Hoog G.S."/>
            <person name="Smith M.E."/>
            <person name="Heitman J."/>
            <person name="Vilgalys R."/>
            <person name="Stajich J.E."/>
        </authorList>
    </citation>
    <scope>NUCLEOTIDE SEQUENCE [LARGE SCALE GENOMIC DNA]</scope>
    <source>
        <strain evidence="2 3">CBS 357.93</strain>
    </source>
</reference>
<name>A0A367J3Z6_RHIAZ</name>
<keyword evidence="1" id="KW-1133">Transmembrane helix</keyword>
<dbReference type="GO" id="GO:0005886">
    <property type="term" value="C:plasma membrane"/>
    <property type="evidence" value="ECO:0007669"/>
    <property type="project" value="InterPro"/>
</dbReference>